<feature type="domain" description="Carrier" evidence="1">
    <location>
        <begin position="3"/>
        <end position="51"/>
    </location>
</feature>
<name>A0A5A9YR14_9RHOB</name>
<protein>
    <recommendedName>
        <fullName evidence="1">Carrier domain-containing protein</fullName>
    </recommendedName>
</protein>
<dbReference type="InterPro" id="IPR036736">
    <property type="entry name" value="ACP-like_sf"/>
</dbReference>
<organism evidence="2 3">
    <name type="scientific">Aquicoccus porphyridii</name>
    <dbReference type="NCBI Taxonomy" id="1852029"/>
    <lineage>
        <taxon>Bacteria</taxon>
        <taxon>Pseudomonadati</taxon>
        <taxon>Pseudomonadota</taxon>
        <taxon>Alphaproteobacteria</taxon>
        <taxon>Rhodobacterales</taxon>
        <taxon>Paracoccaceae</taxon>
        <taxon>Aquicoccus</taxon>
    </lineage>
</organism>
<proteinExistence type="predicted"/>
<evidence type="ECO:0000313" key="2">
    <source>
        <dbReference type="EMBL" id="KAA0907251.1"/>
    </source>
</evidence>
<gene>
    <name evidence="2" type="ORF">FLO80_22625</name>
</gene>
<evidence type="ECO:0000259" key="1">
    <source>
        <dbReference type="Pfam" id="PF00550"/>
    </source>
</evidence>
<dbReference type="AlphaFoldDB" id="A0A5A9YR14"/>
<dbReference type="Pfam" id="PF00550">
    <property type="entry name" value="PP-binding"/>
    <property type="match status" value="1"/>
</dbReference>
<dbReference type="Proteomes" id="UP000325291">
    <property type="component" value="Unassembled WGS sequence"/>
</dbReference>
<comment type="caution">
    <text evidence="2">The sequence shown here is derived from an EMBL/GenBank/DDBJ whole genome shotgun (WGS) entry which is preliminary data.</text>
</comment>
<evidence type="ECO:0000313" key="3">
    <source>
        <dbReference type="Proteomes" id="UP000325291"/>
    </source>
</evidence>
<dbReference type="InterPro" id="IPR009081">
    <property type="entry name" value="PP-bd_ACP"/>
</dbReference>
<keyword evidence="3" id="KW-1185">Reference proteome</keyword>
<feature type="non-terminal residue" evidence="2">
    <location>
        <position position="1"/>
    </location>
</feature>
<sequence length="119" mass="12959">RALADDDDLLGCGLDSIRLMYLQERLRARGSTLDFAQLAQRPCLGAWLDLLACADRLSAPATVALPAAQDRDQPFELSSVQQAYWLGRGAGEVLGNVSCHAFLEFRTRDVDPQRLAAAA</sequence>
<accession>A0A5A9YR14</accession>
<dbReference type="Gene3D" id="1.10.1200.10">
    <property type="entry name" value="ACP-like"/>
    <property type="match status" value="1"/>
</dbReference>
<dbReference type="EMBL" id="VINQ01000236">
    <property type="protein sequence ID" value="KAA0907251.1"/>
    <property type="molecule type" value="Genomic_DNA"/>
</dbReference>
<reference evidence="2 3" key="1">
    <citation type="submission" date="2019-07" db="EMBL/GenBank/DDBJ databases">
        <title>Aquicoccus porphyridii gen. nov., sp. nov., isolated from a small marine red alga, Porphyridium marinum.</title>
        <authorList>
            <person name="Liu L."/>
        </authorList>
    </citation>
    <scope>NUCLEOTIDE SEQUENCE [LARGE SCALE GENOMIC DNA]</scope>
    <source>
        <strain evidence="2 3">L1 8-17</strain>
    </source>
</reference>
<feature type="non-terminal residue" evidence="2">
    <location>
        <position position="119"/>
    </location>
</feature>
<dbReference type="SUPFAM" id="SSF47336">
    <property type="entry name" value="ACP-like"/>
    <property type="match status" value="1"/>
</dbReference>
<dbReference type="RefSeq" id="WP_246156824.1">
    <property type="nucleotide sequence ID" value="NZ_VINQ01000236.1"/>
</dbReference>